<gene>
    <name evidence="2" type="ORF">JJN12_02250</name>
</gene>
<keyword evidence="1" id="KW-1133">Transmembrane helix</keyword>
<dbReference type="EMBL" id="JAEPRJ010000001">
    <property type="protein sequence ID" value="MBK5896608.1"/>
    <property type="molecule type" value="Genomic_DNA"/>
</dbReference>
<accession>A0ABS1IXI2</accession>
<keyword evidence="1" id="KW-0472">Membrane</keyword>
<comment type="caution">
    <text evidence="2">The sequence shown here is derived from an EMBL/GenBank/DDBJ whole genome shotgun (WGS) entry which is preliminary data.</text>
</comment>
<sequence>MRKLYLKFTGILLFFVSYFLLFLAFDTNDFSRIRADYLHNITDTKVVSYNGDKTFLNSPYPLMKYINDIDKNNEYSIILGDSKFAFLDVIRLSSISGEKYLNISYGGAALEESILEFWYTVKRLKLKKVIFELDFHALNNNWRMDRISKYFDMSYLDMIKAYYFDYYNNKTMLEEAYKKIRGITNEENTSKTELVKKGIEDKIKVLKTYTINEEAVENLKEISKYCKENDIKLIFFSPPLYHKISDLVEEKKDLVEELHEIKSELSKDAVVYDMQDKSELSYMESDWLDSSHFTGGIMRQVEDNLAGISRKYMKIWENGQYDKSK</sequence>
<name>A0ABS1IXI2_9FIRM</name>
<evidence type="ECO:0000313" key="3">
    <source>
        <dbReference type="Proteomes" id="UP000604730"/>
    </source>
</evidence>
<proteinExistence type="predicted"/>
<dbReference type="Proteomes" id="UP000604730">
    <property type="component" value="Unassembled WGS sequence"/>
</dbReference>
<keyword evidence="3" id="KW-1185">Reference proteome</keyword>
<feature type="transmembrane region" description="Helical" evidence="1">
    <location>
        <begin position="6"/>
        <end position="25"/>
    </location>
</feature>
<protein>
    <recommendedName>
        <fullName evidence="4">SGNH/GDSL hydrolase family protein</fullName>
    </recommendedName>
</protein>
<evidence type="ECO:0008006" key="4">
    <source>
        <dbReference type="Google" id="ProtNLM"/>
    </source>
</evidence>
<evidence type="ECO:0000313" key="2">
    <source>
        <dbReference type="EMBL" id="MBK5896608.1"/>
    </source>
</evidence>
<organism evidence="2 3">
    <name type="scientific">Catonella massiliensis</name>
    <dbReference type="NCBI Taxonomy" id="2799636"/>
    <lineage>
        <taxon>Bacteria</taxon>
        <taxon>Bacillati</taxon>
        <taxon>Bacillota</taxon>
        <taxon>Clostridia</taxon>
        <taxon>Lachnospirales</taxon>
        <taxon>Lachnospiraceae</taxon>
        <taxon>Catonella</taxon>
    </lineage>
</organism>
<evidence type="ECO:0000256" key="1">
    <source>
        <dbReference type="SAM" id="Phobius"/>
    </source>
</evidence>
<keyword evidence="1" id="KW-0812">Transmembrane</keyword>
<reference evidence="2 3" key="1">
    <citation type="submission" date="2021-01" db="EMBL/GenBank/DDBJ databases">
        <title>Isolation and description of Catonella massiliensis sp. nov., a novel Catonella species, isolated from a stable periodontitis subject.</title>
        <authorList>
            <person name="Antezack A."/>
            <person name="Boxberger M."/>
            <person name="La Scola B."/>
            <person name="Monnet-Corti V."/>
        </authorList>
    </citation>
    <scope>NUCLEOTIDE SEQUENCE [LARGE SCALE GENOMIC DNA]</scope>
    <source>
        <strain evidence="2 3">Marseille-Q4567</strain>
    </source>
</reference>